<feature type="transmembrane region" description="Helical" evidence="5">
    <location>
        <begin position="378"/>
        <end position="399"/>
    </location>
</feature>
<dbReference type="AlphaFoldDB" id="A0A4S4FRP1"/>
<dbReference type="PANTHER" id="PTHR23514">
    <property type="entry name" value="BYPASS OF STOP CODON PROTEIN 6"/>
    <property type="match status" value="1"/>
</dbReference>
<dbReference type="OrthoDB" id="151222at2"/>
<sequence length="409" mass="41897">MTASASTGPTRDERRARLAVAAFFFANGASYANVVPRLPEIKDALELSNTLYGLSIVAFPVGALISGLFAGSLIRRLGSARLAAIGSIALPLAILLVGIAPVPAIFALGMLLAGMIDSPTDVAQNAHGLRVQKRYGRSIINSFHAIWSLGAVVGGLMSAGAIALGLPIGLHLIINAALFATVALIAYRLRLRGPDEPEIDPETENALPAASEVAQRARVSPALIGTFAALALIAIAATVVEDVGSSWATLYMSDGVGAAAAIAPLGYIALIGFQFVGRLVGDRMVDRLGQRTVARIGGALVLIGMGSALAFPSVPGTLLGFAAAGFGVATLVPATMQAADSIPGLRPGTGLTLVTWLMRVGFLLSPLVIGIVSDATDLRISLLLVPLVGLLVLALSGVLDRRKPALPSS</sequence>
<dbReference type="GO" id="GO:0005886">
    <property type="term" value="C:plasma membrane"/>
    <property type="evidence" value="ECO:0007669"/>
    <property type="project" value="UniProtKB-SubCell"/>
</dbReference>
<dbReference type="InterPro" id="IPR036259">
    <property type="entry name" value="MFS_trans_sf"/>
</dbReference>
<evidence type="ECO:0000313" key="8">
    <source>
        <dbReference type="Proteomes" id="UP000309133"/>
    </source>
</evidence>
<dbReference type="PROSITE" id="PS50850">
    <property type="entry name" value="MFS"/>
    <property type="match status" value="1"/>
</dbReference>
<feature type="domain" description="Major facilitator superfamily (MFS) profile" evidence="6">
    <location>
        <begin position="16"/>
        <end position="404"/>
    </location>
</feature>
<feature type="transmembrane region" description="Helical" evidence="5">
    <location>
        <begin position="293"/>
        <end position="312"/>
    </location>
</feature>
<feature type="transmembrane region" description="Helical" evidence="5">
    <location>
        <begin position="222"/>
        <end position="240"/>
    </location>
</feature>
<dbReference type="InterPro" id="IPR051788">
    <property type="entry name" value="MFS_Transporter"/>
</dbReference>
<name>A0A4S4FRP1_9MICO</name>
<dbReference type="Proteomes" id="UP000309133">
    <property type="component" value="Unassembled WGS sequence"/>
</dbReference>
<evidence type="ECO:0000256" key="1">
    <source>
        <dbReference type="ARBA" id="ARBA00004651"/>
    </source>
</evidence>
<feature type="transmembrane region" description="Helical" evidence="5">
    <location>
        <begin position="51"/>
        <end position="70"/>
    </location>
</feature>
<comment type="subcellular location">
    <subcellularLocation>
        <location evidence="1">Cell membrane</location>
        <topology evidence="1">Multi-pass membrane protein</topology>
    </subcellularLocation>
</comment>
<dbReference type="CDD" id="cd17393">
    <property type="entry name" value="MFS_MosC_like"/>
    <property type="match status" value="1"/>
</dbReference>
<dbReference type="InterPro" id="IPR020846">
    <property type="entry name" value="MFS_dom"/>
</dbReference>
<evidence type="ECO:0000256" key="3">
    <source>
        <dbReference type="ARBA" id="ARBA00022989"/>
    </source>
</evidence>
<keyword evidence="4 5" id="KW-0472">Membrane</keyword>
<keyword evidence="3 5" id="KW-1133">Transmembrane helix</keyword>
<evidence type="ECO:0000313" key="7">
    <source>
        <dbReference type="EMBL" id="THG33329.1"/>
    </source>
</evidence>
<feature type="transmembrane region" description="Helical" evidence="5">
    <location>
        <begin position="168"/>
        <end position="187"/>
    </location>
</feature>
<feature type="transmembrane region" description="Helical" evidence="5">
    <location>
        <begin position="82"/>
        <end position="99"/>
    </location>
</feature>
<organism evidence="7 8">
    <name type="scientific">Naasia lichenicola</name>
    <dbReference type="NCBI Taxonomy" id="2565933"/>
    <lineage>
        <taxon>Bacteria</taxon>
        <taxon>Bacillati</taxon>
        <taxon>Actinomycetota</taxon>
        <taxon>Actinomycetes</taxon>
        <taxon>Micrococcales</taxon>
        <taxon>Microbacteriaceae</taxon>
        <taxon>Naasia</taxon>
    </lineage>
</organism>
<comment type="caution">
    <text evidence="7">The sequence shown here is derived from an EMBL/GenBank/DDBJ whole genome shotgun (WGS) entry which is preliminary data.</text>
</comment>
<evidence type="ECO:0000256" key="4">
    <source>
        <dbReference type="ARBA" id="ARBA00023136"/>
    </source>
</evidence>
<dbReference type="InterPro" id="IPR011701">
    <property type="entry name" value="MFS"/>
</dbReference>
<feature type="transmembrane region" description="Helical" evidence="5">
    <location>
        <begin position="351"/>
        <end position="372"/>
    </location>
</feature>
<feature type="transmembrane region" description="Helical" evidence="5">
    <location>
        <begin position="260"/>
        <end position="281"/>
    </location>
</feature>
<dbReference type="GO" id="GO:0022857">
    <property type="term" value="F:transmembrane transporter activity"/>
    <property type="evidence" value="ECO:0007669"/>
    <property type="project" value="InterPro"/>
</dbReference>
<reference evidence="7 8" key="1">
    <citation type="submission" date="2019-04" db="EMBL/GenBank/DDBJ databases">
        <authorList>
            <person name="Jiang L."/>
        </authorList>
    </citation>
    <scope>NUCLEOTIDE SEQUENCE [LARGE SCALE GENOMIC DNA]</scope>
    <source>
        <strain evidence="7 8">YIM 131853</strain>
    </source>
</reference>
<dbReference type="Pfam" id="PF07690">
    <property type="entry name" value="MFS_1"/>
    <property type="match status" value="1"/>
</dbReference>
<keyword evidence="8" id="KW-1185">Reference proteome</keyword>
<gene>
    <name evidence="7" type="ORF">E6C64_02960</name>
</gene>
<dbReference type="SUPFAM" id="SSF103473">
    <property type="entry name" value="MFS general substrate transporter"/>
    <property type="match status" value="1"/>
</dbReference>
<dbReference type="EMBL" id="SSSM01000001">
    <property type="protein sequence ID" value="THG33329.1"/>
    <property type="molecule type" value="Genomic_DNA"/>
</dbReference>
<evidence type="ECO:0000256" key="5">
    <source>
        <dbReference type="SAM" id="Phobius"/>
    </source>
</evidence>
<proteinExistence type="predicted"/>
<dbReference type="RefSeq" id="WP_136426111.1">
    <property type="nucleotide sequence ID" value="NZ_SSSM01000001.1"/>
</dbReference>
<evidence type="ECO:0000259" key="6">
    <source>
        <dbReference type="PROSITE" id="PS50850"/>
    </source>
</evidence>
<accession>A0A4S4FRP1</accession>
<keyword evidence="2 5" id="KW-0812">Transmembrane</keyword>
<evidence type="ECO:0000256" key="2">
    <source>
        <dbReference type="ARBA" id="ARBA00022692"/>
    </source>
</evidence>
<dbReference type="PANTHER" id="PTHR23514:SF13">
    <property type="entry name" value="INNER MEMBRANE PROTEIN YBJJ"/>
    <property type="match status" value="1"/>
</dbReference>
<protein>
    <submittedName>
        <fullName evidence="7">MFS transporter</fullName>
    </submittedName>
</protein>
<dbReference type="Gene3D" id="1.20.1250.20">
    <property type="entry name" value="MFS general substrate transporter like domains"/>
    <property type="match status" value="1"/>
</dbReference>